<dbReference type="RefSeq" id="WP_011418155.1">
    <property type="nucleotide sequence ID" value="NC_007759.1"/>
</dbReference>
<keyword evidence="1" id="KW-0812">Transmembrane</keyword>
<dbReference type="InterPro" id="IPR050400">
    <property type="entry name" value="Bact_Cytoskel_RodZ"/>
</dbReference>
<dbReference type="CDD" id="cd00093">
    <property type="entry name" value="HTH_XRE"/>
    <property type="match status" value="1"/>
</dbReference>
<dbReference type="InterPro" id="IPR010982">
    <property type="entry name" value="Lambda_DNA-bd_dom_sf"/>
</dbReference>
<keyword evidence="1" id="KW-0472">Membrane</keyword>
<dbReference type="PANTHER" id="PTHR34475:SF1">
    <property type="entry name" value="CYTOSKELETON PROTEIN RODZ"/>
    <property type="match status" value="1"/>
</dbReference>
<evidence type="ECO:0000256" key="1">
    <source>
        <dbReference type="SAM" id="Phobius"/>
    </source>
</evidence>
<dbReference type="InParanoid" id="Q2LVM8"/>
<dbReference type="Gene3D" id="1.10.260.40">
    <property type="entry name" value="lambda repressor-like DNA-binding domains"/>
    <property type="match status" value="1"/>
</dbReference>
<dbReference type="GO" id="GO:0003677">
    <property type="term" value="F:DNA binding"/>
    <property type="evidence" value="ECO:0007669"/>
    <property type="project" value="InterPro"/>
</dbReference>
<dbReference type="eggNOG" id="COG1426">
    <property type="taxonomic scope" value="Bacteria"/>
</dbReference>
<organism evidence="3 4">
    <name type="scientific">Syntrophus aciditrophicus (strain SB)</name>
    <dbReference type="NCBI Taxonomy" id="56780"/>
    <lineage>
        <taxon>Bacteria</taxon>
        <taxon>Pseudomonadati</taxon>
        <taxon>Thermodesulfobacteriota</taxon>
        <taxon>Syntrophia</taxon>
        <taxon>Syntrophales</taxon>
        <taxon>Syntrophaceae</taxon>
        <taxon>Syntrophus</taxon>
    </lineage>
</organism>
<proteinExistence type="predicted"/>
<dbReference type="KEGG" id="sat:SYN_00927"/>
<dbReference type="Pfam" id="PF13464">
    <property type="entry name" value="RodZ_C"/>
    <property type="match status" value="1"/>
</dbReference>
<dbReference type="Pfam" id="PF13413">
    <property type="entry name" value="HTH_25"/>
    <property type="match status" value="1"/>
</dbReference>
<dbReference type="STRING" id="56780.SYN_00927"/>
<name>Q2LVM8_SYNAS</name>
<dbReference type="InterPro" id="IPR025194">
    <property type="entry name" value="RodZ-like_C"/>
</dbReference>
<dbReference type="PROSITE" id="PS50943">
    <property type="entry name" value="HTH_CROC1"/>
    <property type="match status" value="1"/>
</dbReference>
<dbReference type="EMBL" id="CP000252">
    <property type="protein sequence ID" value="ABC78135.1"/>
    <property type="molecule type" value="Genomic_DNA"/>
</dbReference>
<evidence type="ECO:0000259" key="2">
    <source>
        <dbReference type="PROSITE" id="PS50943"/>
    </source>
</evidence>
<keyword evidence="1" id="KW-1133">Transmembrane helix</keyword>
<dbReference type="SUPFAM" id="SSF47413">
    <property type="entry name" value="lambda repressor-like DNA-binding domains"/>
    <property type="match status" value="1"/>
</dbReference>
<accession>Q2LVM8</accession>
<protein>
    <submittedName>
        <fullName evidence="3">Hypothetical membrane protein</fullName>
    </submittedName>
</protein>
<keyword evidence="4" id="KW-1185">Reference proteome</keyword>
<evidence type="ECO:0000313" key="3">
    <source>
        <dbReference type="EMBL" id="ABC78135.1"/>
    </source>
</evidence>
<dbReference type="PANTHER" id="PTHR34475">
    <property type="match status" value="1"/>
</dbReference>
<sequence>MGSEQDNEDLKTLGSGLKTARESKGLSLKDVNEKTRISVSILDAIENDRFHLLPPGVYTRNFIRTYADFLGVDSQELLDHFTKEREQTAPPVLQKDDADISAVNHRRYWKVFAIGAVALILIGVLVWSLNSCWYAGNSAISSFIGEKNDEGPIPQVKLPNRDDGAVNSDKGLFIPAASSRTLPDALRPEIARPVNLQQSTVQDVYPRISASIPDSEQKAEENSGRYQLVIEAKERTWLQIRADDGAASQVILNPGERINRTAREHFILDIGNAAGVSVSFQGRKLENLGKRGQVAHLRLP</sequence>
<dbReference type="InterPro" id="IPR001387">
    <property type="entry name" value="Cro/C1-type_HTH"/>
</dbReference>
<reference evidence="3 4" key="1">
    <citation type="journal article" date="2007" name="Proc. Natl. Acad. Sci. U.S.A.">
        <title>The genome of Syntrophus aciditrophicus: life at the thermodynamic limit of microbial growth.</title>
        <authorList>
            <person name="McInerney M.J."/>
            <person name="Rohlin L."/>
            <person name="Mouttaki H."/>
            <person name="Kim U."/>
            <person name="Krupp R.S."/>
            <person name="Rios-Hernandez L."/>
            <person name="Sieber J."/>
            <person name="Struchtemeyer C.G."/>
            <person name="Bhattacharyya A."/>
            <person name="Campbell J.W."/>
            <person name="Gunsalus R.P."/>
        </authorList>
    </citation>
    <scope>NUCLEOTIDE SEQUENCE [LARGE SCALE GENOMIC DNA]</scope>
    <source>
        <strain evidence="3 4">SB</strain>
    </source>
</reference>
<dbReference type="Proteomes" id="UP000001933">
    <property type="component" value="Chromosome"/>
</dbReference>
<evidence type="ECO:0000313" key="4">
    <source>
        <dbReference type="Proteomes" id="UP000001933"/>
    </source>
</evidence>
<dbReference type="AlphaFoldDB" id="Q2LVM8"/>
<dbReference type="HOGENOM" id="CLU_047530_1_2_7"/>
<gene>
    <name evidence="3" type="ORF">SYN_00927</name>
</gene>
<feature type="domain" description="HTH cro/C1-type" evidence="2">
    <location>
        <begin position="17"/>
        <end position="77"/>
    </location>
</feature>
<feature type="transmembrane region" description="Helical" evidence="1">
    <location>
        <begin position="111"/>
        <end position="129"/>
    </location>
</feature>
<dbReference type="OrthoDB" id="9797543at2"/>